<dbReference type="InParanoid" id="A0A2T0GWC2"/>
<accession>A0A2T0GWC2</accession>
<feature type="transmembrane region" description="Helical" evidence="1">
    <location>
        <begin position="48"/>
        <end position="72"/>
    </location>
</feature>
<feature type="transmembrane region" description="Helical" evidence="1">
    <location>
        <begin position="235"/>
        <end position="254"/>
    </location>
</feature>
<protein>
    <submittedName>
        <fullName evidence="2">Secretion system protein</fullName>
    </submittedName>
</protein>
<dbReference type="STRING" id="1050202.GCA_000384035_03334"/>
<dbReference type="AlphaFoldDB" id="A0A2T0GWC2"/>
<keyword evidence="1" id="KW-0472">Membrane</keyword>
<reference evidence="2 3" key="1">
    <citation type="submission" date="2018-03" db="EMBL/GenBank/DDBJ databases">
        <title>Actinopolyspora mortivallis from Sahara, screening for active biomolecules.</title>
        <authorList>
            <person name="Selama O."/>
            <person name="Wellington E.M.H."/>
            <person name="Hacene H."/>
        </authorList>
    </citation>
    <scope>NUCLEOTIDE SEQUENCE [LARGE SCALE GENOMIC DNA]</scope>
    <source>
        <strain evidence="2 3">M5A</strain>
    </source>
</reference>
<keyword evidence="3" id="KW-1185">Reference proteome</keyword>
<sequence length="264" mass="27410">MAVVLPLLLVTALLCWPMPTPARRLAPQEARPRPVGSLSFRPLAPWAAALSGWALLGPAGAVSVSLLVTVMLRTGERSARFAGTARELSELASGLRMMIGDLRSGAVPESAAAGVAAETRGTVSTVFEGLAVATRLGGPAGPGGHERCPDGLRPVVERLGRCWRLSEHYGVAPVGLLEAVRVDAEQRARLAREVEAKLAGPRATATVLTGLPVLGLLLGQVSGADPLDVLATDPVGQLLLLVGTVLLCAGVLWIRRLTEAAVRS</sequence>
<proteinExistence type="predicted"/>
<evidence type="ECO:0000313" key="2">
    <source>
        <dbReference type="EMBL" id="PRW63408.1"/>
    </source>
</evidence>
<gene>
    <name evidence="2" type="ORF">CEP50_10735</name>
</gene>
<dbReference type="EMBL" id="PVSR01000015">
    <property type="protein sequence ID" value="PRW63408.1"/>
    <property type="molecule type" value="Genomic_DNA"/>
</dbReference>
<dbReference type="PANTHER" id="PTHR35007">
    <property type="entry name" value="INTEGRAL MEMBRANE PROTEIN-RELATED"/>
    <property type="match status" value="1"/>
</dbReference>
<comment type="caution">
    <text evidence="2">The sequence shown here is derived from an EMBL/GenBank/DDBJ whole genome shotgun (WGS) entry which is preliminary data.</text>
</comment>
<feature type="transmembrane region" description="Helical" evidence="1">
    <location>
        <begin position="203"/>
        <end position="223"/>
    </location>
</feature>
<keyword evidence="1" id="KW-1133">Transmembrane helix</keyword>
<dbReference type="RefSeq" id="WP_106113792.1">
    <property type="nucleotide sequence ID" value="NZ_PVSR01000015.1"/>
</dbReference>
<name>A0A2T0GWC2_ACTMO</name>
<organism evidence="2 3">
    <name type="scientific">Actinopolyspora mortivallis</name>
    <dbReference type="NCBI Taxonomy" id="33906"/>
    <lineage>
        <taxon>Bacteria</taxon>
        <taxon>Bacillati</taxon>
        <taxon>Actinomycetota</taxon>
        <taxon>Actinomycetes</taxon>
        <taxon>Actinopolysporales</taxon>
        <taxon>Actinopolysporaceae</taxon>
        <taxon>Actinopolyspora</taxon>
    </lineage>
</organism>
<evidence type="ECO:0000256" key="1">
    <source>
        <dbReference type="SAM" id="Phobius"/>
    </source>
</evidence>
<evidence type="ECO:0000313" key="3">
    <source>
        <dbReference type="Proteomes" id="UP000239352"/>
    </source>
</evidence>
<dbReference type="Proteomes" id="UP000239352">
    <property type="component" value="Unassembled WGS sequence"/>
</dbReference>
<keyword evidence="1" id="KW-0812">Transmembrane</keyword>
<dbReference type="PANTHER" id="PTHR35007:SF4">
    <property type="entry name" value="CONSERVED TRANSMEMBRANE PROTEIN-RELATED"/>
    <property type="match status" value="1"/>
</dbReference>